<dbReference type="AlphaFoldDB" id="A0A9P4KHB5"/>
<dbReference type="Proteomes" id="UP000800093">
    <property type="component" value="Unassembled WGS sequence"/>
</dbReference>
<evidence type="ECO:0000313" key="2">
    <source>
        <dbReference type="EMBL" id="KAF2268146.1"/>
    </source>
</evidence>
<evidence type="ECO:0000256" key="1">
    <source>
        <dbReference type="SAM" id="SignalP"/>
    </source>
</evidence>
<feature type="chain" id="PRO_5040399096" description="Secreted protein" evidence="1">
    <location>
        <begin position="30"/>
        <end position="161"/>
    </location>
</feature>
<keyword evidence="1" id="KW-0732">Signal</keyword>
<organism evidence="2 3">
    <name type="scientific">Lojkania enalia</name>
    <dbReference type="NCBI Taxonomy" id="147567"/>
    <lineage>
        <taxon>Eukaryota</taxon>
        <taxon>Fungi</taxon>
        <taxon>Dikarya</taxon>
        <taxon>Ascomycota</taxon>
        <taxon>Pezizomycotina</taxon>
        <taxon>Dothideomycetes</taxon>
        <taxon>Pleosporomycetidae</taxon>
        <taxon>Pleosporales</taxon>
        <taxon>Pleosporales incertae sedis</taxon>
        <taxon>Lojkania</taxon>
    </lineage>
</organism>
<proteinExistence type="predicted"/>
<protein>
    <recommendedName>
        <fullName evidence="4">Secreted protein</fullName>
    </recommendedName>
</protein>
<dbReference type="EMBL" id="ML986587">
    <property type="protein sequence ID" value="KAF2268146.1"/>
    <property type="molecule type" value="Genomic_DNA"/>
</dbReference>
<comment type="caution">
    <text evidence="2">The sequence shown here is derived from an EMBL/GenBank/DDBJ whole genome shotgun (WGS) entry which is preliminary data.</text>
</comment>
<gene>
    <name evidence="2" type="ORF">CC78DRAFT_613359</name>
</gene>
<name>A0A9P4KHB5_9PLEO</name>
<evidence type="ECO:0008006" key="4">
    <source>
        <dbReference type="Google" id="ProtNLM"/>
    </source>
</evidence>
<reference evidence="3" key="1">
    <citation type="journal article" date="2020" name="Stud. Mycol.">
        <title>101 Dothideomycetes genomes: A test case for predicting lifestyles and emergence of pathogens.</title>
        <authorList>
            <person name="Haridas S."/>
            <person name="Albert R."/>
            <person name="Binder M."/>
            <person name="Bloem J."/>
            <person name="LaButti K."/>
            <person name="Salamov A."/>
            <person name="Andreopoulos B."/>
            <person name="Baker S."/>
            <person name="Barry K."/>
            <person name="Bills G."/>
            <person name="Bluhm B."/>
            <person name="Cannon C."/>
            <person name="Castanera R."/>
            <person name="Culley D."/>
            <person name="Daum C."/>
            <person name="Ezra D."/>
            <person name="Gonzalez J."/>
            <person name="Henrissat B."/>
            <person name="Kuo A."/>
            <person name="Liang C."/>
            <person name="Lipzen A."/>
            <person name="Lutzoni F."/>
            <person name="Magnuson J."/>
            <person name="Mondo S."/>
            <person name="Nolan M."/>
            <person name="Ohm R."/>
            <person name="Pangilinan J."/>
            <person name="Park H.-J."/>
            <person name="Ramirez L."/>
            <person name="Alfaro M."/>
            <person name="Sun H."/>
            <person name="Tritt A."/>
            <person name="Yoshinaga Y."/>
            <person name="Zwiers L.-H."/>
            <person name="Turgeon B."/>
            <person name="Goodwin S."/>
            <person name="Spatafora J."/>
            <person name="Crous P."/>
            <person name="Grigoriev I."/>
        </authorList>
    </citation>
    <scope>NUCLEOTIDE SEQUENCE [LARGE SCALE GENOMIC DNA]</scope>
    <source>
        <strain evidence="3">CBS 304.66</strain>
    </source>
</reference>
<sequence>MPSCRSLLCCATIALSFGAISSPMGTVHGANRARPVVIGISPMRFYALGAVRTSPVATRLECGKRKEYARRTLKQVVVNVLAQPTGIPVPTENRPPAGRALGMMWARNSVLDLRVASSSSGCSSIGARNLQMRDGLYFDVLSLVDIGYSASDSDKKGYAPS</sequence>
<evidence type="ECO:0000313" key="3">
    <source>
        <dbReference type="Proteomes" id="UP000800093"/>
    </source>
</evidence>
<accession>A0A9P4KHB5</accession>
<keyword evidence="3" id="KW-1185">Reference proteome</keyword>
<feature type="signal peptide" evidence="1">
    <location>
        <begin position="1"/>
        <end position="29"/>
    </location>
</feature>